<gene>
    <name evidence="2" type="ORF">K469DRAFT_682150</name>
</gene>
<dbReference type="OrthoDB" id="4485682at2759"/>
<organism evidence="2 3">
    <name type="scientific">Zopfia rhizophila CBS 207.26</name>
    <dbReference type="NCBI Taxonomy" id="1314779"/>
    <lineage>
        <taxon>Eukaryota</taxon>
        <taxon>Fungi</taxon>
        <taxon>Dikarya</taxon>
        <taxon>Ascomycota</taxon>
        <taxon>Pezizomycotina</taxon>
        <taxon>Dothideomycetes</taxon>
        <taxon>Dothideomycetes incertae sedis</taxon>
        <taxon>Zopfiaceae</taxon>
        <taxon>Zopfia</taxon>
    </lineage>
</organism>
<dbReference type="EMBL" id="ML994610">
    <property type="protein sequence ID" value="KAF2195917.1"/>
    <property type="molecule type" value="Genomic_DNA"/>
</dbReference>
<dbReference type="AlphaFoldDB" id="A0A6A6EUW3"/>
<feature type="region of interest" description="Disordered" evidence="1">
    <location>
        <begin position="182"/>
        <end position="204"/>
    </location>
</feature>
<protein>
    <recommendedName>
        <fullName evidence="4">C2H2-type domain-containing protein</fullName>
    </recommendedName>
</protein>
<feature type="compositionally biased region" description="Basic and acidic residues" evidence="1">
    <location>
        <begin position="1"/>
        <end position="11"/>
    </location>
</feature>
<feature type="compositionally biased region" description="Polar residues" evidence="1">
    <location>
        <begin position="192"/>
        <end position="204"/>
    </location>
</feature>
<feature type="region of interest" description="Disordered" evidence="1">
    <location>
        <begin position="1"/>
        <end position="32"/>
    </location>
</feature>
<evidence type="ECO:0000313" key="2">
    <source>
        <dbReference type="EMBL" id="KAF2195917.1"/>
    </source>
</evidence>
<evidence type="ECO:0000256" key="1">
    <source>
        <dbReference type="SAM" id="MobiDB-lite"/>
    </source>
</evidence>
<accession>A0A6A6EUW3</accession>
<sequence length="204" mass="23473">MPYKSKLEKTRIKSRTPRVQRVRGSTVRDPPEAVKREGVELQEAVDPLDKALEAAKVLVYKEKRPTICWIYLGNEGLLIKDRIYSFYTPGDLTKHFNKKHLKKVREGECFKCDLYQVSLNNKEHWQRHGYDVHGIVSQSVATGTWVDLVNTATLDSVRSDYGKDLSLLILERITRNFLGDPPRKTRVLGDQSPKTASYETKVQK</sequence>
<dbReference type="Proteomes" id="UP000800200">
    <property type="component" value="Unassembled WGS sequence"/>
</dbReference>
<name>A0A6A6EUW3_9PEZI</name>
<keyword evidence="3" id="KW-1185">Reference proteome</keyword>
<feature type="compositionally biased region" description="Basic residues" evidence="1">
    <location>
        <begin position="12"/>
        <end position="21"/>
    </location>
</feature>
<reference evidence="2" key="1">
    <citation type="journal article" date="2020" name="Stud. Mycol.">
        <title>101 Dothideomycetes genomes: a test case for predicting lifestyles and emergence of pathogens.</title>
        <authorList>
            <person name="Haridas S."/>
            <person name="Albert R."/>
            <person name="Binder M."/>
            <person name="Bloem J."/>
            <person name="Labutti K."/>
            <person name="Salamov A."/>
            <person name="Andreopoulos B."/>
            <person name="Baker S."/>
            <person name="Barry K."/>
            <person name="Bills G."/>
            <person name="Bluhm B."/>
            <person name="Cannon C."/>
            <person name="Castanera R."/>
            <person name="Culley D."/>
            <person name="Daum C."/>
            <person name="Ezra D."/>
            <person name="Gonzalez J."/>
            <person name="Henrissat B."/>
            <person name="Kuo A."/>
            <person name="Liang C."/>
            <person name="Lipzen A."/>
            <person name="Lutzoni F."/>
            <person name="Magnuson J."/>
            <person name="Mondo S."/>
            <person name="Nolan M."/>
            <person name="Ohm R."/>
            <person name="Pangilinan J."/>
            <person name="Park H.-J."/>
            <person name="Ramirez L."/>
            <person name="Alfaro M."/>
            <person name="Sun H."/>
            <person name="Tritt A."/>
            <person name="Yoshinaga Y."/>
            <person name="Zwiers L.-H."/>
            <person name="Turgeon B."/>
            <person name="Goodwin S."/>
            <person name="Spatafora J."/>
            <person name="Crous P."/>
            <person name="Grigoriev I."/>
        </authorList>
    </citation>
    <scope>NUCLEOTIDE SEQUENCE</scope>
    <source>
        <strain evidence="2">CBS 207.26</strain>
    </source>
</reference>
<proteinExistence type="predicted"/>
<evidence type="ECO:0000313" key="3">
    <source>
        <dbReference type="Proteomes" id="UP000800200"/>
    </source>
</evidence>
<evidence type="ECO:0008006" key="4">
    <source>
        <dbReference type="Google" id="ProtNLM"/>
    </source>
</evidence>